<feature type="region of interest" description="Disordered" evidence="1">
    <location>
        <begin position="33"/>
        <end position="67"/>
    </location>
</feature>
<proteinExistence type="predicted"/>
<dbReference type="AlphaFoldDB" id="A0A450RZE3"/>
<gene>
    <name evidence="2" type="ORF">BECKDK2373C_GA0170839_10097</name>
</gene>
<dbReference type="EMBL" id="CAADEY010000009">
    <property type="protein sequence ID" value="VFJ44683.1"/>
    <property type="molecule type" value="Genomic_DNA"/>
</dbReference>
<organism evidence="2">
    <name type="scientific">Candidatus Kentrum sp. DK</name>
    <dbReference type="NCBI Taxonomy" id="2126562"/>
    <lineage>
        <taxon>Bacteria</taxon>
        <taxon>Pseudomonadati</taxon>
        <taxon>Pseudomonadota</taxon>
        <taxon>Gammaproteobacteria</taxon>
        <taxon>Candidatus Kentrum</taxon>
    </lineage>
</organism>
<name>A0A450RZE3_9GAMM</name>
<accession>A0A450RZE3</accession>
<evidence type="ECO:0000313" key="2">
    <source>
        <dbReference type="EMBL" id="VFJ44683.1"/>
    </source>
</evidence>
<sequence>MSISRKFSTQLGGARRLLHTAQVSLVSKLCLGTREGGSSASRIGSRASGVRVPKQSLGTGKRSESNRYRSLDLVASPPRYVSFLKTSIVKSIIHG</sequence>
<evidence type="ECO:0000256" key="1">
    <source>
        <dbReference type="SAM" id="MobiDB-lite"/>
    </source>
</evidence>
<reference evidence="2" key="1">
    <citation type="submission" date="2019-02" db="EMBL/GenBank/DDBJ databases">
        <authorList>
            <person name="Gruber-Vodicka R. H."/>
            <person name="Seah K. B. B."/>
        </authorList>
    </citation>
    <scope>NUCLEOTIDE SEQUENCE</scope>
    <source>
        <strain evidence="2">BECK_DK161</strain>
    </source>
</reference>
<protein>
    <submittedName>
        <fullName evidence="2">Uncharacterized protein</fullName>
    </submittedName>
</protein>
<feature type="compositionally biased region" description="Low complexity" evidence="1">
    <location>
        <begin position="36"/>
        <end position="52"/>
    </location>
</feature>